<dbReference type="AlphaFoldDB" id="A0A4S4NJ40"/>
<gene>
    <name evidence="1" type="ORF">E4Z66_13665</name>
</gene>
<evidence type="ECO:0000313" key="2">
    <source>
        <dbReference type="Proteomes" id="UP000306602"/>
    </source>
</evidence>
<dbReference type="EMBL" id="SRKY01000003">
    <property type="protein sequence ID" value="THH36100.1"/>
    <property type="molecule type" value="Genomic_DNA"/>
</dbReference>
<dbReference type="Proteomes" id="UP000306602">
    <property type="component" value="Unassembled WGS sequence"/>
</dbReference>
<comment type="caution">
    <text evidence="1">The sequence shown here is derived from an EMBL/GenBank/DDBJ whole genome shotgun (WGS) entry which is preliminary data.</text>
</comment>
<dbReference type="PANTHER" id="PTHR10285">
    <property type="entry name" value="URIDINE KINASE"/>
    <property type="match status" value="1"/>
</dbReference>
<dbReference type="RefSeq" id="WP_136463570.1">
    <property type="nucleotide sequence ID" value="NZ_SRKY01000003.1"/>
</dbReference>
<dbReference type="Gene3D" id="3.40.50.300">
    <property type="entry name" value="P-loop containing nucleotide triphosphate hydrolases"/>
    <property type="match status" value="3"/>
</dbReference>
<evidence type="ECO:0000313" key="1">
    <source>
        <dbReference type="EMBL" id="THH36100.1"/>
    </source>
</evidence>
<accession>A0A4S4NJ40</accession>
<dbReference type="SUPFAM" id="SSF52540">
    <property type="entry name" value="P-loop containing nucleoside triphosphate hydrolases"/>
    <property type="match status" value="1"/>
</dbReference>
<protein>
    <recommendedName>
        <fullName evidence="3">Nucleoside/nucleotide kinase family protein</fullName>
    </recommendedName>
</protein>
<proteinExistence type="predicted"/>
<reference evidence="1 2" key="1">
    <citation type="submission" date="2019-04" db="EMBL/GenBank/DDBJ databases">
        <title>Shimia ponticola sp. nov., isolated from seawater.</title>
        <authorList>
            <person name="Kim Y.-O."/>
            <person name="Yoon J.-H."/>
        </authorList>
    </citation>
    <scope>NUCLEOTIDE SEQUENCE [LARGE SCALE GENOMIC DNA]</scope>
    <source>
        <strain evidence="1 2">MYP11</strain>
    </source>
</reference>
<evidence type="ECO:0008006" key="3">
    <source>
        <dbReference type="Google" id="ProtNLM"/>
    </source>
</evidence>
<dbReference type="OrthoDB" id="1550976at2"/>
<keyword evidence="2" id="KW-1185">Reference proteome</keyword>
<dbReference type="InterPro" id="IPR027417">
    <property type="entry name" value="P-loop_NTPase"/>
</dbReference>
<organism evidence="1 2">
    <name type="scientific">Aliishimia ponticola</name>
    <dbReference type="NCBI Taxonomy" id="2499833"/>
    <lineage>
        <taxon>Bacteria</taxon>
        <taxon>Pseudomonadati</taxon>
        <taxon>Pseudomonadota</taxon>
        <taxon>Alphaproteobacteria</taxon>
        <taxon>Rhodobacterales</taxon>
        <taxon>Paracoccaceae</taxon>
        <taxon>Aliishimia</taxon>
    </lineage>
</organism>
<name>A0A4S4NJ40_9RHOB</name>
<sequence>MTDAAWTPATLARRINALGYRGRRLFAVAGPPASGKSTFAAALTQELGTTARLVPMDGFHLSNTVLEAKGLRARKGAPETFDLPGLHRLIGALRSEPVLYYPIFDRRRDLAEAGAGEIDVTTRTVIIEGNYLMFDEPGWRELACNWDGCTFLDVAMDVLRDRLLERWRAQGETMQTATRRAEENDLPNARRVLDKRLRCETEILR</sequence>